<sequence length="875" mass="99768">MFHLRLLWCVMTLTTANSSRILGIVPTPSYSHQIVFQPIWKELSLRGHQVTTITTNPINDSTLVNLTEIDLGCLYKTEINHIEKIINLNLFGFMFAILDAYDEMAHNFLSHRLVQNLIRNDSERFDVVMVEFGLLSMFAFAKRFDAPLILLTSIDAPSHVRSLMGNPTHPILYPEMILPFEDNLSLGNRLLIVTFTIFLTIIKTSVIVPSQQLLVNKYFGPHYPPISELQQNISLALINSDPIFHRVKPLVPTIIQIGGGFHRTVPKPLPKDLEETLNAAENGFIYFSLGSTIKSKEFSEETKNVCLETFAELPYLVLWKFEDDTSLNKPKNVITSKWFPQQDVFSIAIESREVGVGSTNDRNKVNMFHLRLLCCVMTLTTANASRILGIVPTPSYSHQMVFQPIWKELSLRGHQVTTITTNPINDSTLVNLTEIDLGCLYKTEINHIEKIINLNLFGFMFAILDAYDEMAHNFLSHRLVQNVIRNDSEKFDVVMVEFGLLSMFAFAKRFNAPLILLTSIDAPSHVRSLMGNPTHPILYPEMILPFENNLSLGNRLLIVTFTIFLTIIKTIVIVPSQQLLVNKYFGSHYPSISDLQQNISLALINSDPIFHRVKPLVPTIIQIGGGFHRTVPKPLPKDLEETLNAAENGVIYFSLGSTIKSKEFSEETKNVFLETFAELPYLVLWKFEDDTSLNKPKNVITSKWFPQQDVFKHPKIKLFITQGGLQSMDEAIYDHIPMIGIPFMGDQKFNVNKMVNKGFGLSLDYKTLSKEKFKTTIFEVINNPKYRNRIKELAKLALDQPMTGLEKAVWWTEYVIRHNGTKHLRSPMLDIPFYQYYFLDIAAVAFVLLIVVIVAIAALIKLLKKLTQRKKLKTF</sequence>
<name>A0AAN7PPS8_9COLE</name>
<dbReference type="InterPro" id="IPR002213">
    <property type="entry name" value="UDP_glucos_trans"/>
</dbReference>
<dbReference type="InterPro" id="IPR050271">
    <property type="entry name" value="UDP-glycosyltransferase"/>
</dbReference>
<dbReference type="GO" id="GO:0008194">
    <property type="term" value="F:UDP-glycosyltransferase activity"/>
    <property type="evidence" value="ECO:0007669"/>
    <property type="project" value="InterPro"/>
</dbReference>
<comment type="caution">
    <text evidence="6">The sequence shown here is derived from an EMBL/GenBank/DDBJ whole genome shotgun (WGS) entry which is preliminary data.</text>
</comment>
<evidence type="ECO:0000256" key="1">
    <source>
        <dbReference type="ARBA" id="ARBA00009995"/>
    </source>
</evidence>
<dbReference type="FunFam" id="3.40.50.2000:FF:000050">
    <property type="entry name" value="UDP-glucuronosyltransferase"/>
    <property type="match status" value="1"/>
</dbReference>
<dbReference type="Proteomes" id="UP001353858">
    <property type="component" value="Unassembled WGS sequence"/>
</dbReference>
<proteinExistence type="inferred from homology"/>
<keyword evidence="7" id="KW-1185">Reference proteome</keyword>
<evidence type="ECO:0000313" key="6">
    <source>
        <dbReference type="EMBL" id="KAK4872737.1"/>
    </source>
</evidence>
<evidence type="ECO:0000256" key="5">
    <source>
        <dbReference type="SAM" id="SignalP"/>
    </source>
</evidence>
<feature type="signal peptide" evidence="5">
    <location>
        <begin position="1"/>
        <end position="18"/>
    </location>
</feature>
<dbReference type="CDD" id="cd03784">
    <property type="entry name" value="GT1_Gtf-like"/>
    <property type="match status" value="2"/>
</dbReference>
<reference evidence="7" key="1">
    <citation type="submission" date="2023-01" db="EMBL/GenBank/DDBJ databases">
        <title>Key to firefly adult light organ development and bioluminescence: homeobox transcription factors regulate luciferase expression and transportation to peroxisome.</title>
        <authorList>
            <person name="Fu X."/>
        </authorList>
    </citation>
    <scope>NUCLEOTIDE SEQUENCE [LARGE SCALE GENOMIC DNA]</scope>
</reference>
<keyword evidence="5" id="KW-0732">Signal</keyword>
<keyword evidence="4" id="KW-0812">Transmembrane</keyword>
<organism evidence="6 7">
    <name type="scientific">Aquatica leii</name>
    <dbReference type="NCBI Taxonomy" id="1421715"/>
    <lineage>
        <taxon>Eukaryota</taxon>
        <taxon>Metazoa</taxon>
        <taxon>Ecdysozoa</taxon>
        <taxon>Arthropoda</taxon>
        <taxon>Hexapoda</taxon>
        <taxon>Insecta</taxon>
        <taxon>Pterygota</taxon>
        <taxon>Neoptera</taxon>
        <taxon>Endopterygota</taxon>
        <taxon>Coleoptera</taxon>
        <taxon>Polyphaga</taxon>
        <taxon>Elateriformia</taxon>
        <taxon>Elateroidea</taxon>
        <taxon>Lampyridae</taxon>
        <taxon>Luciolinae</taxon>
        <taxon>Aquatica</taxon>
    </lineage>
</organism>
<dbReference type="Gene3D" id="3.40.50.2000">
    <property type="entry name" value="Glycogen Phosphorylase B"/>
    <property type="match status" value="2"/>
</dbReference>
<dbReference type="PANTHER" id="PTHR48043:SF159">
    <property type="entry name" value="EG:EG0003.4 PROTEIN-RELATED"/>
    <property type="match status" value="1"/>
</dbReference>
<dbReference type="AlphaFoldDB" id="A0AAN7PPS8"/>
<keyword evidence="4" id="KW-1133">Transmembrane helix</keyword>
<evidence type="ECO:0008006" key="8">
    <source>
        <dbReference type="Google" id="ProtNLM"/>
    </source>
</evidence>
<evidence type="ECO:0000256" key="2">
    <source>
        <dbReference type="ARBA" id="ARBA00022676"/>
    </source>
</evidence>
<evidence type="ECO:0000256" key="4">
    <source>
        <dbReference type="SAM" id="Phobius"/>
    </source>
</evidence>
<keyword evidence="3" id="KW-0808">Transferase</keyword>
<feature type="chain" id="PRO_5042950498" description="UDP-glycosyltransferases domain-containing protein" evidence="5">
    <location>
        <begin position="19"/>
        <end position="875"/>
    </location>
</feature>
<protein>
    <recommendedName>
        <fullName evidence="8">UDP-glycosyltransferases domain-containing protein</fullName>
    </recommendedName>
</protein>
<evidence type="ECO:0000313" key="7">
    <source>
        <dbReference type="Proteomes" id="UP001353858"/>
    </source>
</evidence>
<dbReference type="SUPFAM" id="SSF53756">
    <property type="entry name" value="UDP-Glycosyltransferase/glycogen phosphorylase"/>
    <property type="match status" value="2"/>
</dbReference>
<evidence type="ECO:0000256" key="3">
    <source>
        <dbReference type="ARBA" id="ARBA00022679"/>
    </source>
</evidence>
<dbReference type="Pfam" id="PF00201">
    <property type="entry name" value="UDPGT"/>
    <property type="match status" value="2"/>
</dbReference>
<accession>A0AAN7PPS8</accession>
<gene>
    <name evidence="6" type="ORF">RN001_014766</name>
</gene>
<keyword evidence="2" id="KW-0328">Glycosyltransferase</keyword>
<comment type="similarity">
    <text evidence="1">Belongs to the UDP-glycosyltransferase family.</text>
</comment>
<dbReference type="PANTHER" id="PTHR48043">
    <property type="entry name" value="EG:EG0003.4 PROTEIN-RELATED"/>
    <property type="match status" value="1"/>
</dbReference>
<feature type="transmembrane region" description="Helical" evidence="4">
    <location>
        <begin position="836"/>
        <end position="863"/>
    </location>
</feature>
<dbReference type="EMBL" id="JARPUR010000007">
    <property type="protein sequence ID" value="KAK4872737.1"/>
    <property type="molecule type" value="Genomic_DNA"/>
</dbReference>
<keyword evidence="4" id="KW-0472">Membrane</keyword>